<protein>
    <submittedName>
        <fullName evidence="1">Uncharacterized protein</fullName>
    </submittedName>
</protein>
<keyword evidence="2" id="KW-1185">Reference proteome</keyword>
<dbReference type="InParanoid" id="A0A2P6NER4"/>
<sequence>MFEFYFGPSHCACFLVCSIVKLLHQCRLTAKICGVFFSYAKRLTELPRQEAQLQYKTCLFEEISQLCSFHCQSARGIDDSLCHLHNDTKISTSQPIVDRTTGPLGGFLLTYSSGKLKLPKQGVSVGPVHALNPRNGPDQSVEFANGNLDPTAGSWRYSPQLLVDPSARNNDWKQGGHSNGITQRTHCCGTIDIG</sequence>
<proteinExistence type="predicted"/>
<reference evidence="1 2" key="1">
    <citation type="journal article" date="2018" name="Genome Biol. Evol.">
        <title>Multiple Roots of Fruiting Body Formation in Amoebozoa.</title>
        <authorList>
            <person name="Hillmann F."/>
            <person name="Forbes G."/>
            <person name="Novohradska S."/>
            <person name="Ferling I."/>
            <person name="Riege K."/>
            <person name="Groth M."/>
            <person name="Westermann M."/>
            <person name="Marz M."/>
            <person name="Spaller T."/>
            <person name="Winckler T."/>
            <person name="Schaap P."/>
            <person name="Glockner G."/>
        </authorList>
    </citation>
    <scope>NUCLEOTIDE SEQUENCE [LARGE SCALE GENOMIC DNA]</scope>
    <source>
        <strain evidence="1 2">Jena</strain>
    </source>
</reference>
<organism evidence="1 2">
    <name type="scientific">Planoprotostelium fungivorum</name>
    <dbReference type="NCBI Taxonomy" id="1890364"/>
    <lineage>
        <taxon>Eukaryota</taxon>
        <taxon>Amoebozoa</taxon>
        <taxon>Evosea</taxon>
        <taxon>Variosea</taxon>
        <taxon>Cavosteliida</taxon>
        <taxon>Cavosteliaceae</taxon>
        <taxon>Planoprotostelium</taxon>
    </lineage>
</organism>
<evidence type="ECO:0000313" key="1">
    <source>
        <dbReference type="EMBL" id="PRP82450.1"/>
    </source>
</evidence>
<name>A0A2P6NER4_9EUKA</name>
<dbReference type="Proteomes" id="UP000241769">
    <property type="component" value="Unassembled WGS sequence"/>
</dbReference>
<dbReference type="AlphaFoldDB" id="A0A2P6NER4"/>
<evidence type="ECO:0000313" key="2">
    <source>
        <dbReference type="Proteomes" id="UP000241769"/>
    </source>
</evidence>
<comment type="caution">
    <text evidence="1">The sequence shown here is derived from an EMBL/GenBank/DDBJ whole genome shotgun (WGS) entry which is preliminary data.</text>
</comment>
<gene>
    <name evidence="1" type="ORF">PROFUN_09697</name>
</gene>
<dbReference type="EMBL" id="MDYQ01000102">
    <property type="protein sequence ID" value="PRP82450.1"/>
    <property type="molecule type" value="Genomic_DNA"/>
</dbReference>
<accession>A0A2P6NER4</accession>